<sequence>MTILDKSGEELPNGEPGQIAVRGHNVMKGYFNNKKANKKAFAHGWFNTGLTGLSQIGPEGVRSFFVTAP</sequence>
<name>A0A381NWY1_9ZZZZ</name>
<reference evidence="2" key="1">
    <citation type="submission" date="2018-05" db="EMBL/GenBank/DDBJ databases">
        <authorList>
            <person name="Lanie J.A."/>
            <person name="Ng W.-L."/>
            <person name="Kazmierczak K.M."/>
            <person name="Andrzejewski T.M."/>
            <person name="Davidsen T.M."/>
            <person name="Wayne K.J."/>
            <person name="Tettelin H."/>
            <person name="Glass J.I."/>
            <person name="Rusch D."/>
            <person name="Podicherti R."/>
            <person name="Tsui H.-C.T."/>
            <person name="Winkler M.E."/>
        </authorList>
    </citation>
    <scope>NUCLEOTIDE SEQUENCE</scope>
</reference>
<dbReference type="Gene3D" id="2.30.38.10">
    <property type="entry name" value="Luciferase, Domain 3"/>
    <property type="match status" value="1"/>
</dbReference>
<evidence type="ECO:0000256" key="1">
    <source>
        <dbReference type="SAM" id="MobiDB-lite"/>
    </source>
</evidence>
<proteinExistence type="predicted"/>
<dbReference type="GO" id="GO:0016405">
    <property type="term" value="F:CoA-ligase activity"/>
    <property type="evidence" value="ECO:0007669"/>
    <property type="project" value="TreeGrafter"/>
</dbReference>
<protein>
    <submittedName>
        <fullName evidence="2">Uncharacterized protein</fullName>
    </submittedName>
</protein>
<organism evidence="2">
    <name type="scientific">marine metagenome</name>
    <dbReference type="NCBI Taxonomy" id="408172"/>
    <lineage>
        <taxon>unclassified sequences</taxon>
        <taxon>metagenomes</taxon>
        <taxon>ecological metagenomes</taxon>
    </lineage>
</organism>
<accession>A0A381NWY1</accession>
<feature type="region of interest" description="Disordered" evidence="1">
    <location>
        <begin position="1"/>
        <end position="20"/>
    </location>
</feature>
<dbReference type="PANTHER" id="PTHR24096">
    <property type="entry name" value="LONG-CHAIN-FATTY-ACID--COA LIGASE"/>
    <property type="match status" value="1"/>
</dbReference>
<dbReference type="EMBL" id="UINC01000616">
    <property type="protein sequence ID" value="SUZ58388.1"/>
    <property type="molecule type" value="Genomic_DNA"/>
</dbReference>
<evidence type="ECO:0000313" key="2">
    <source>
        <dbReference type="EMBL" id="SUZ58388.1"/>
    </source>
</evidence>
<dbReference type="SUPFAM" id="SSF56801">
    <property type="entry name" value="Acetyl-CoA synthetase-like"/>
    <property type="match status" value="1"/>
</dbReference>
<dbReference type="AlphaFoldDB" id="A0A381NWY1"/>
<gene>
    <name evidence="2" type="ORF">METZ01_LOCUS11242</name>
</gene>